<dbReference type="GO" id="GO:0005789">
    <property type="term" value="C:endoplasmic reticulum membrane"/>
    <property type="evidence" value="ECO:0007669"/>
    <property type="project" value="UniProtKB-SubCell"/>
</dbReference>
<evidence type="ECO:0000256" key="8">
    <source>
        <dbReference type="SAM" id="MobiDB-lite"/>
    </source>
</evidence>
<dbReference type="GO" id="GO:0004656">
    <property type="term" value="F:procollagen-proline 4-dioxygenase activity"/>
    <property type="evidence" value="ECO:0007669"/>
    <property type="project" value="UniProtKB-EC"/>
</dbReference>
<dbReference type="AlphaFoldDB" id="A0ABD3GI58"/>
<keyword evidence="6" id="KW-0408">Iron</keyword>
<evidence type="ECO:0000256" key="4">
    <source>
        <dbReference type="ARBA" id="ARBA00022964"/>
    </source>
</evidence>
<dbReference type="SMART" id="SM00702">
    <property type="entry name" value="P4Hc"/>
    <property type="match status" value="1"/>
</dbReference>
<keyword evidence="11" id="KW-1185">Reference proteome</keyword>
<dbReference type="PANTHER" id="PTHR10869:SF236">
    <property type="entry name" value="PROLYL 4-HYDROXYLASE ALPHA SUBUNIT DOMAIN-CONTAINING PROTEIN"/>
    <property type="match status" value="1"/>
</dbReference>
<dbReference type="Gene3D" id="2.60.120.620">
    <property type="entry name" value="q2cbj1_9rhob like domain"/>
    <property type="match status" value="1"/>
</dbReference>
<evidence type="ECO:0000259" key="9">
    <source>
        <dbReference type="SMART" id="SM00702"/>
    </source>
</evidence>
<protein>
    <recommendedName>
        <fullName evidence="9">Prolyl 4-hydroxylase alpha subunit domain-containing protein</fullName>
    </recommendedName>
</protein>
<dbReference type="InterPro" id="IPR006620">
    <property type="entry name" value="Pro_4_hyd_alph"/>
</dbReference>
<keyword evidence="3" id="KW-0479">Metal-binding</keyword>
<comment type="catalytic activity">
    <reaction evidence="7">
        <text>L-prolyl-[collagen] + 2-oxoglutarate + O2 = trans-4-hydroxy-L-prolyl-[collagen] + succinate + CO2</text>
        <dbReference type="Rhea" id="RHEA:18945"/>
        <dbReference type="Rhea" id="RHEA-COMP:11676"/>
        <dbReference type="Rhea" id="RHEA-COMP:11680"/>
        <dbReference type="ChEBI" id="CHEBI:15379"/>
        <dbReference type="ChEBI" id="CHEBI:16526"/>
        <dbReference type="ChEBI" id="CHEBI:16810"/>
        <dbReference type="ChEBI" id="CHEBI:30031"/>
        <dbReference type="ChEBI" id="CHEBI:50342"/>
        <dbReference type="ChEBI" id="CHEBI:61965"/>
        <dbReference type="EC" id="1.14.11.2"/>
    </reaction>
</comment>
<evidence type="ECO:0000256" key="1">
    <source>
        <dbReference type="ARBA" id="ARBA00001961"/>
    </source>
</evidence>
<dbReference type="EMBL" id="JBJQOH010000007">
    <property type="protein sequence ID" value="KAL3677765.1"/>
    <property type="molecule type" value="Genomic_DNA"/>
</dbReference>
<evidence type="ECO:0000256" key="7">
    <source>
        <dbReference type="ARBA" id="ARBA00049169"/>
    </source>
</evidence>
<feature type="domain" description="Prolyl 4-hydroxylase alpha subunit" evidence="9">
    <location>
        <begin position="54"/>
        <end position="243"/>
    </location>
</feature>
<dbReference type="GO" id="GO:0046872">
    <property type="term" value="F:metal ion binding"/>
    <property type="evidence" value="ECO:0007669"/>
    <property type="project" value="UniProtKB-KW"/>
</dbReference>
<dbReference type="PANTHER" id="PTHR10869">
    <property type="entry name" value="PROLYL 4-HYDROXYLASE ALPHA SUBUNIT"/>
    <property type="match status" value="1"/>
</dbReference>
<comment type="caution">
    <text evidence="10">The sequence shown here is derived from an EMBL/GenBank/DDBJ whole genome shotgun (WGS) entry which is preliminary data.</text>
</comment>
<accession>A0ABD3GI58</accession>
<organism evidence="10 11">
    <name type="scientific">Riccia sorocarpa</name>
    <dbReference type="NCBI Taxonomy" id="122646"/>
    <lineage>
        <taxon>Eukaryota</taxon>
        <taxon>Viridiplantae</taxon>
        <taxon>Streptophyta</taxon>
        <taxon>Embryophyta</taxon>
        <taxon>Marchantiophyta</taxon>
        <taxon>Marchantiopsida</taxon>
        <taxon>Marchantiidae</taxon>
        <taxon>Marchantiales</taxon>
        <taxon>Ricciaceae</taxon>
        <taxon>Riccia</taxon>
    </lineage>
</organism>
<comment type="subcellular location">
    <subcellularLocation>
        <location evidence="2">Endoplasmic reticulum membrane</location>
        <topology evidence="2">Single-pass type II membrane protein</topology>
    </subcellularLocation>
</comment>
<evidence type="ECO:0000313" key="11">
    <source>
        <dbReference type="Proteomes" id="UP001633002"/>
    </source>
</evidence>
<dbReference type="InterPro" id="IPR045054">
    <property type="entry name" value="P4HA-like"/>
</dbReference>
<proteinExistence type="predicted"/>
<evidence type="ECO:0000256" key="3">
    <source>
        <dbReference type="ARBA" id="ARBA00022723"/>
    </source>
</evidence>
<evidence type="ECO:0000256" key="2">
    <source>
        <dbReference type="ARBA" id="ARBA00004648"/>
    </source>
</evidence>
<evidence type="ECO:0000256" key="6">
    <source>
        <dbReference type="ARBA" id="ARBA00023004"/>
    </source>
</evidence>
<name>A0ABD3GI58_9MARC</name>
<comment type="cofactor">
    <cofactor evidence="1">
        <name>L-ascorbate</name>
        <dbReference type="ChEBI" id="CHEBI:38290"/>
    </cofactor>
</comment>
<reference evidence="10 11" key="1">
    <citation type="submission" date="2024-09" db="EMBL/GenBank/DDBJ databases">
        <title>Chromosome-scale assembly of Riccia sorocarpa.</title>
        <authorList>
            <person name="Paukszto L."/>
        </authorList>
    </citation>
    <scope>NUCLEOTIDE SEQUENCE [LARGE SCALE GENOMIC DNA]</scope>
    <source>
        <strain evidence="10">LP-2024</strain>
        <tissue evidence="10">Aerial parts of the thallus</tissue>
    </source>
</reference>
<sequence length="245" mass="26741">MAGGKKGGTKVKSGQAQERERGDDAAATASTTGLPLPSLRKRSASLSKNELRELDLFTVPNFLSVKECETFIQCALALGFQHQGSRGPTYGEAYRDNGRASVQSPALAENLWEAGLNLVFSDIDVHGRRAVGLNPNIRFYRYTVGQKFGQHIDESVELGEGLATEYTLLIYLSGGEESCVQGKASRELLVGGETVFYNRRRIVAEVPPVAGMALFHIHGQHCMLHEARVIAKGVKYVLRSDVIFS</sequence>
<keyword evidence="4" id="KW-0223">Dioxygenase</keyword>
<evidence type="ECO:0000313" key="10">
    <source>
        <dbReference type="EMBL" id="KAL3677765.1"/>
    </source>
</evidence>
<keyword evidence="5" id="KW-0560">Oxidoreductase</keyword>
<dbReference type="Proteomes" id="UP001633002">
    <property type="component" value="Unassembled WGS sequence"/>
</dbReference>
<gene>
    <name evidence="10" type="ORF">R1sor_020721</name>
</gene>
<evidence type="ECO:0000256" key="5">
    <source>
        <dbReference type="ARBA" id="ARBA00023002"/>
    </source>
</evidence>
<feature type="region of interest" description="Disordered" evidence="8">
    <location>
        <begin position="1"/>
        <end position="41"/>
    </location>
</feature>